<dbReference type="Pfam" id="PF00440">
    <property type="entry name" value="TetR_N"/>
    <property type="match status" value="1"/>
</dbReference>
<evidence type="ECO:0000256" key="5">
    <source>
        <dbReference type="SAM" id="MobiDB-lite"/>
    </source>
</evidence>
<dbReference type="AlphaFoldDB" id="A0A7Y6IB07"/>
<evidence type="ECO:0000256" key="3">
    <source>
        <dbReference type="ARBA" id="ARBA00023163"/>
    </source>
</evidence>
<dbReference type="Proteomes" id="UP000586042">
    <property type="component" value="Unassembled WGS sequence"/>
</dbReference>
<comment type="caution">
    <text evidence="7">The sequence shown here is derived from an EMBL/GenBank/DDBJ whole genome shotgun (WGS) entry which is preliminary data.</text>
</comment>
<reference evidence="7 8" key="1">
    <citation type="submission" date="2020-06" db="EMBL/GenBank/DDBJ databases">
        <title>Nonomuraea sp. SMC257, a novel actinomycete isolated from soil.</title>
        <authorList>
            <person name="Chanama M."/>
        </authorList>
    </citation>
    <scope>NUCLEOTIDE SEQUENCE [LARGE SCALE GENOMIC DNA]</scope>
    <source>
        <strain evidence="7 8">SMC257</strain>
    </source>
</reference>
<evidence type="ECO:0000256" key="1">
    <source>
        <dbReference type="ARBA" id="ARBA00023015"/>
    </source>
</evidence>
<feature type="compositionally biased region" description="Acidic residues" evidence="5">
    <location>
        <begin position="216"/>
        <end position="230"/>
    </location>
</feature>
<dbReference type="Gene3D" id="1.10.10.60">
    <property type="entry name" value="Homeodomain-like"/>
    <property type="match status" value="1"/>
</dbReference>
<protein>
    <submittedName>
        <fullName evidence="7">Helix-turn-helix transcriptional regulator</fullName>
    </submittedName>
</protein>
<dbReference type="SUPFAM" id="SSF46689">
    <property type="entry name" value="Homeodomain-like"/>
    <property type="match status" value="1"/>
</dbReference>
<evidence type="ECO:0000313" key="8">
    <source>
        <dbReference type="Proteomes" id="UP000586042"/>
    </source>
</evidence>
<organism evidence="7 8">
    <name type="scientific">Nonomuraea montanisoli</name>
    <dbReference type="NCBI Taxonomy" id="2741721"/>
    <lineage>
        <taxon>Bacteria</taxon>
        <taxon>Bacillati</taxon>
        <taxon>Actinomycetota</taxon>
        <taxon>Actinomycetes</taxon>
        <taxon>Streptosporangiales</taxon>
        <taxon>Streptosporangiaceae</taxon>
        <taxon>Nonomuraea</taxon>
    </lineage>
</organism>
<dbReference type="EMBL" id="JABWGN010000008">
    <property type="protein sequence ID" value="NUW34150.1"/>
    <property type="molecule type" value="Genomic_DNA"/>
</dbReference>
<dbReference type="PROSITE" id="PS50977">
    <property type="entry name" value="HTH_TETR_2"/>
    <property type="match status" value="1"/>
</dbReference>
<evidence type="ECO:0000259" key="6">
    <source>
        <dbReference type="PROSITE" id="PS50977"/>
    </source>
</evidence>
<name>A0A7Y6IB07_9ACTN</name>
<feature type="DNA-binding region" description="H-T-H motif" evidence="4">
    <location>
        <begin position="34"/>
        <end position="53"/>
    </location>
</feature>
<keyword evidence="3" id="KW-0804">Transcription</keyword>
<feature type="region of interest" description="Disordered" evidence="5">
    <location>
        <begin position="215"/>
        <end position="236"/>
    </location>
</feature>
<feature type="domain" description="HTH tetR-type" evidence="6">
    <location>
        <begin position="11"/>
        <end position="71"/>
    </location>
</feature>
<dbReference type="PANTHER" id="PTHR30055:SF234">
    <property type="entry name" value="HTH-TYPE TRANSCRIPTIONAL REGULATOR BETI"/>
    <property type="match status" value="1"/>
</dbReference>
<dbReference type="PANTHER" id="PTHR30055">
    <property type="entry name" value="HTH-TYPE TRANSCRIPTIONAL REGULATOR RUTR"/>
    <property type="match status" value="1"/>
</dbReference>
<sequence length="236" mass="26679">MEEGLRERKKRETRRRISDMATGLFLMRGFDQVTVAEVARAADVSVNTVFNYFGTKEDLFLDRQADLEEIYRGVVRDRRPGESVVDAFRRDFLDALDTGDWRYGFHEGAEVWGRVVAESPALRARTLEIERQVMACVAAAIEEEADADPDDVRPELVAAQILSTTRLLSRHALRRRTAGESPREVEAWLREQAEALFDLLESGIGGYGRRPLVVAEDGEAAGDEEEDDVEGDHRRP</sequence>
<dbReference type="GO" id="GO:0003700">
    <property type="term" value="F:DNA-binding transcription factor activity"/>
    <property type="evidence" value="ECO:0007669"/>
    <property type="project" value="TreeGrafter"/>
</dbReference>
<evidence type="ECO:0000313" key="7">
    <source>
        <dbReference type="EMBL" id="NUW34150.1"/>
    </source>
</evidence>
<keyword evidence="8" id="KW-1185">Reference proteome</keyword>
<keyword evidence="2 4" id="KW-0238">DNA-binding</keyword>
<evidence type="ECO:0000256" key="2">
    <source>
        <dbReference type="ARBA" id="ARBA00023125"/>
    </source>
</evidence>
<dbReference type="InterPro" id="IPR009057">
    <property type="entry name" value="Homeodomain-like_sf"/>
</dbReference>
<dbReference type="InterPro" id="IPR001647">
    <property type="entry name" value="HTH_TetR"/>
</dbReference>
<dbReference type="PRINTS" id="PR00455">
    <property type="entry name" value="HTHTETR"/>
</dbReference>
<evidence type="ECO:0000256" key="4">
    <source>
        <dbReference type="PROSITE-ProRule" id="PRU00335"/>
    </source>
</evidence>
<proteinExistence type="predicted"/>
<dbReference type="Gene3D" id="1.10.357.10">
    <property type="entry name" value="Tetracycline Repressor, domain 2"/>
    <property type="match status" value="1"/>
</dbReference>
<keyword evidence="1" id="KW-0805">Transcription regulation</keyword>
<dbReference type="GO" id="GO:0000976">
    <property type="term" value="F:transcription cis-regulatory region binding"/>
    <property type="evidence" value="ECO:0007669"/>
    <property type="project" value="TreeGrafter"/>
</dbReference>
<accession>A0A7Y6IB07</accession>
<dbReference type="RefSeq" id="WP_175591590.1">
    <property type="nucleotide sequence ID" value="NZ_JABWGN010000008.1"/>
</dbReference>
<gene>
    <name evidence="7" type="ORF">HTZ77_22320</name>
</gene>
<dbReference type="InterPro" id="IPR050109">
    <property type="entry name" value="HTH-type_TetR-like_transc_reg"/>
</dbReference>